<evidence type="ECO:0000256" key="1">
    <source>
        <dbReference type="SAM" id="MobiDB-lite"/>
    </source>
</evidence>
<protein>
    <submittedName>
        <fullName evidence="3">Uncharacterized protein</fullName>
    </submittedName>
</protein>
<reference evidence="3" key="1">
    <citation type="submission" date="2021-02" db="EMBL/GenBank/DDBJ databases">
        <authorList>
            <person name="Nowell W R."/>
        </authorList>
    </citation>
    <scope>NUCLEOTIDE SEQUENCE</scope>
</reference>
<organism evidence="3 4">
    <name type="scientific">Adineta steineri</name>
    <dbReference type="NCBI Taxonomy" id="433720"/>
    <lineage>
        <taxon>Eukaryota</taxon>
        <taxon>Metazoa</taxon>
        <taxon>Spiralia</taxon>
        <taxon>Gnathifera</taxon>
        <taxon>Rotifera</taxon>
        <taxon>Eurotatoria</taxon>
        <taxon>Bdelloidea</taxon>
        <taxon>Adinetida</taxon>
        <taxon>Adinetidae</taxon>
        <taxon>Adineta</taxon>
    </lineage>
</organism>
<dbReference type="Gene3D" id="3.60.10.10">
    <property type="entry name" value="Endonuclease/exonuclease/phosphatase"/>
    <property type="match status" value="1"/>
</dbReference>
<gene>
    <name evidence="2" type="ORF">BJG266_LOCUS17565</name>
    <name evidence="3" type="ORF">QVE165_LOCUS18500</name>
</gene>
<dbReference type="OrthoDB" id="10062553at2759"/>
<evidence type="ECO:0000313" key="4">
    <source>
        <dbReference type="Proteomes" id="UP000663832"/>
    </source>
</evidence>
<name>A0A814LTA6_9BILA</name>
<comment type="caution">
    <text evidence="3">The sequence shown here is derived from an EMBL/GenBank/DDBJ whole genome shotgun (WGS) entry which is preliminary data.</text>
</comment>
<dbReference type="EMBL" id="CAJNOI010000086">
    <property type="protein sequence ID" value="CAF1031646.1"/>
    <property type="molecule type" value="Genomic_DNA"/>
</dbReference>
<dbReference type="Proteomes" id="UP000663877">
    <property type="component" value="Unassembled WGS sequence"/>
</dbReference>
<dbReference type="SUPFAM" id="SSF56219">
    <property type="entry name" value="DNase I-like"/>
    <property type="match status" value="1"/>
</dbReference>
<evidence type="ECO:0000313" key="2">
    <source>
        <dbReference type="EMBL" id="CAF1031646.1"/>
    </source>
</evidence>
<proteinExistence type="predicted"/>
<accession>A0A814LTA6</accession>
<keyword evidence="4" id="KW-1185">Reference proteome</keyword>
<feature type="region of interest" description="Disordered" evidence="1">
    <location>
        <begin position="152"/>
        <end position="179"/>
    </location>
</feature>
<dbReference type="Proteomes" id="UP000663832">
    <property type="component" value="Unassembled WGS sequence"/>
</dbReference>
<dbReference type="AlphaFoldDB" id="A0A814LTA6"/>
<sequence>MSYEIIKEWCWTCSRSELFNVWSQQHQQPALESINLNILHYNIRYYHSNKCDLIDMVEKYKPAIITLNELGAIVPIKIIEKALFSYKVFKTEGTNAHGGVVLAIDKNLNPINVDCKQTKNIVAASIMINNKTYTITSIYSPPARAHRVHVFLDPDPDPDPPNKYFLDPDPTRTRSKKLR</sequence>
<dbReference type="InterPro" id="IPR036691">
    <property type="entry name" value="Endo/exonu/phosph_ase_sf"/>
</dbReference>
<dbReference type="EMBL" id="CAJNOM010000110">
    <property type="protein sequence ID" value="CAF1067503.1"/>
    <property type="molecule type" value="Genomic_DNA"/>
</dbReference>
<evidence type="ECO:0000313" key="3">
    <source>
        <dbReference type="EMBL" id="CAF1067503.1"/>
    </source>
</evidence>